<keyword evidence="6" id="KW-0807">Transducer</keyword>
<reference evidence="7" key="1">
    <citation type="submission" date="2025-08" db="UniProtKB">
        <authorList>
            <consortium name="RefSeq"/>
        </authorList>
    </citation>
    <scope>IDENTIFICATION</scope>
</reference>
<sequence length="425" mass="49535">MRFLKRQTRRFRFSWQRLLPRQFRLWKLHTQLVMTSVCFTVFANILYGVYLGRFSFRRKKFLFSKVVTIYCFLVATVFGICYIWNIYKEFSTGQISSRHTIIIYCYMNVFVCLFNYVTQWVKTGLIIRFQNSVPLLKVLNSLDMSVMLVWRAYIFSVLKILICPLVASITLILYQMRTQSSSQWTSWATAKTMLPLIISNQINNCFFGGLVVAHLIVAAINRELHFIVKEANIMQSPVQMDLNKPYYRMRRFCELADEVDELAKKYSLTACCSMGYLRLTDWSMVLSMLMNLIGITLGLYNQYLAIADHYINEEPFDIFLAIVLLVFLAVPLMEIVMVAQISNETLMETKKTGDLLQRVDLHHSDVRFKQVVNAFWLRVATIDYKLMPLGLLELNTSLVNSVYSAVTGFLLILIQSDLTLRFSLK</sequence>
<dbReference type="GO" id="GO:0005886">
    <property type="term" value="C:plasma membrane"/>
    <property type="evidence" value="ECO:0007669"/>
    <property type="project" value="UniProtKB-SubCell"/>
</dbReference>
<comment type="function">
    <text evidence="6">Gustatory receptor which mediates acceptance or avoidance behavior, depending on its substrates.</text>
</comment>
<evidence type="ECO:0000256" key="1">
    <source>
        <dbReference type="ARBA" id="ARBA00004651"/>
    </source>
</evidence>
<feature type="transmembrane region" description="Helical" evidence="6">
    <location>
        <begin position="194"/>
        <end position="220"/>
    </location>
</feature>
<feature type="transmembrane region" description="Helical" evidence="6">
    <location>
        <begin position="401"/>
        <end position="420"/>
    </location>
</feature>
<comment type="caution">
    <text evidence="6">Lacks conserved residue(s) required for the propagation of feature annotation.</text>
</comment>
<evidence type="ECO:0000256" key="3">
    <source>
        <dbReference type="ARBA" id="ARBA00022692"/>
    </source>
</evidence>
<feature type="transmembrane region" description="Helical" evidence="6">
    <location>
        <begin position="284"/>
        <end position="306"/>
    </location>
</feature>
<evidence type="ECO:0000313" key="7">
    <source>
        <dbReference type="RefSeq" id="XP_016988293.1"/>
    </source>
</evidence>
<dbReference type="GO" id="GO:0007165">
    <property type="term" value="P:signal transduction"/>
    <property type="evidence" value="ECO:0007669"/>
    <property type="project" value="UniProtKB-KW"/>
</dbReference>
<dbReference type="GO" id="GO:0050909">
    <property type="term" value="P:sensory perception of taste"/>
    <property type="evidence" value="ECO:0007669"/>
    <property type="project" value="InterPro"/>
</dbReference>
<feature type="transmembrane region" description="Helical" evidence="6">
    <location>
        <begin position="318"/>
        <end position="341"/>
    </location>
</feature>
<feature type="transmembrane region" description="Helical" evidence="6">
    <location>
        <begin position="67"/>
        <end position="87"/>
    </location>
</feature>
<comment type="similarity">
    <text evidence="6">Belongs to the insect chemoreceptor superfamily. Gustatory receptor (GR) family.</text>
</comment>
<keyword evidence="4 6" id="KW-1133">Transmembrane helix</keyword>
<name>A0A6P4FLH8_DRORH</name>
<dbReference type="AlphaFoldDB" id="A0A6P4FLH8"/>
<protein>
    <recommendedName>
        <fullName evidence="6">Gustatory receptor</fullName>
    </recommendedName>
</protein>
<evidence type="ECO:0000256" key="6">
    <source>
        <dbReference type="RuleBase" id="RU363108"/>
    </source>
</evidence>
<dbReference type="Pfam" id="PF08395">
    <property type="entry name" value="7tm_7"/>
    <property type="match status" value="1"/>
</dbReference>
<evidence type="ECO:0000256" key="4">
    <source>
        <dbReference type="ARBA" id="ARBA00022989"/>
    </source>
</evidence>
<keyword evidence="6 7" id="KW-0675">Receptor</keyword>
<feature type="transmembrane region" description="Helical" evidence="6">
    <location>
        <begin position="152"/>
        <end position="174"/>
    </location>
</feature>
<comment type="subcellular location">
    <subcellularLocation>
        <location evidence="1 6">Cell membrane</location>
        <topology evidence="1 6">Multi-pass membrane protein</topology>
    </subcellularLocation>
</comment>
<dbReference type="RefSeq" id="XP_016988293.1">
    <property type="nucleotide sequence ID" value="XM_017132804.1"/>
</dbReference>
<dbReference type="OrthoDB" id="6366728at2759"/>
<keyword evidence="2 6" id="KW-1003">Cell membrane</keyword>
<proteinExistence type="inferred from homology"/>
<organism evidence="7">
    <name type="scientific">Drosophila rhopaloa</name>
    <name type="common">Fruit fly</name>
    <dbReference type="NCBI Taxonomy" id="1041015"/>
    <lineage>
        <taxon>Eukaryota</taxon>
        <taxon>Metazoa</taxon>
        <taxon>Ecdysozoa</taxon>
        <taxon>Arthropoda</taxon>
        <taxon>Hexapoda</taxon>
        <taxon>Insecta</taxon>
        <taxon>Pterygota</taxon>
        <taxon>Neoptera</taxon>
        <taxon>Endopterygota</taxon>
        <taxon>Diptera</taxon>
        <taxon>Brachycera</taxon>
        <taxon>Muscomorpha</taxon>
        <taxon>Ephydroidea</taxon>
        <taxon>Drosophilidae</taxon>
        <taxon>Drosophila</taxon>
        <taxon>Sophophora</taxon>
    </lineage>
</organism>
<feature type="transmembrane region" description="Helical" evidence="6">
    <location>
        <begin position="25"/>
        <end position="47"/>
    </location>
</feature>
<dbReference type="InterPro" id="IPR013604">
    <property type="entry name" value="7TM_chemorcpt"/>
</dbReference>
<keyword evidence="5 6" id="KW-0472">Membrane</keyword>
<accession>A0A6P4FLH8</accession>
<keyword evidence="3 6" id="KW-0812">Transmembrane</keyword>
<evidence type="ECO:0000256" key="5">
    <source>
        <dbReference type="ARBA" id="ARBA00023136"/>
    </source>
</evidence>
<feature type="transmembrane region" description="Helical" evidence="6">
    <location>
        <begin position="99"/>
        <end position="117"/>
    </location>
</feature>
<gene>
    <name evidence="7" type="primary">LOC108050897</name>
</gene>
<evidence type="ECO:0000256" key="2">
    <source>
        <dbReference type="ARBA" id="ARBA00022475"/>
    </source>
</evidence>